<name>A0ABM7Z408_NOSCO</name>
<protein>
    <recommendedName>
        <fullName evidence="4">Secreted protein</fullName>
    </recommendedName>
</protein>
<evidence type="ECO:0000313" key="3">
    <source>
        <dbReference type="Proteomes" id="UP001055453"/>
    </source>
</evidence>
<dbReference type="RefSeq" id="WP_251955584.1">
    <property type="nucleotide sequence ID" value="NZ_AP025732.1"/>
</dbReference>
<sequence length="137" mass="13556">MNNILKRALLPSLMAASLAGVTIVPAKPAAADDQVLRDAGIGAVTNVVTGAVRGNGNVLGNAVKGGVTGAAVNGANGLRNTRNRRHRNAAQDIGVGAGTSAVTGVITGDGRDTLGNAIDGAAVGGAIHLFNQWQIIS</sequence>
<dbReference type="EMBL" id="AP025732">
    <property type="protein sequence ID" value="BDI17759.1"/>
    <property type="molecule type" value="Genomic_DNA"/>
</dbReference>
<proteinExistence type="predicted"/>
<gene>
    <name evidence="2" type="ORF">ANSO36C_35610</name>
</gene>
<accession>A0ABM7Z408</accession>
<feature type="chain" id="PRO_5046612176" description="Secreted protein" evidence="1">
    <location>
        <begin position="27"/>
        <end position="137"/>
    </location>
</feature>
<dbReference type="Proteomes" id="UP001055453">
    <property type="component" value="Chromosome"/>
</dbReference>
<evidence type="ECO:0008006" key="4">
    <source>
        <dbReference type="Google" id="ProtNLM"/>
    </source>
</evidence>
<evidence type="ECO:0000256" key="1">
    <source>
        <dbReference type="SAM" id="SignalP"/>
    </source>
</evidence>
<reference evidence="2" key="1">
    <citation type="submission" date="2022-04" db="EMBL/GenBank/DDBJ databases">
        <title>Complete genome sequence of a cyanobacterium, Nostoc sp. SO-36, isolated in Antarctica.</title>
        <authorList>
            <person name="Kanesaki Y."/>
            <person name="Effendi D."/>
            <person name="Sakamoto T."/>
            <person name="Ohtani S."/>
            <person name="Awai K."/>
        </authorList>
    </citation>
    <scope>NUCLEOTIDE SEQUENCE</scope>
    <source>
        <strain evidence="2">SO-36</strain>
    </source>
</reference>
<keyword evidence="1" id="KW-0732">Signal</keyword>
<organism evidence="2 3">
    <name type="scientific">Nostoc cf. commune SO-36</name>
    <dbReference type="NCBI Taxonomy" id="449208"/>
    <lineage>
        <taxon>Bacteria</taxon>
        <taxon>Bacillati</taxon>
        <taxon>Cyanobacteriota</taxon>
        <taxon>Cyanophyceae</taxon>
        <taxon>Nostocales</taxon>
        <taxon>Nostocaceae</taxon>
        <taxon>Nostoc</taxon>
    </lineage>
</organism>
<feature type="signal peptide" evidence="1">
    <location>
        <begin position="1"/>
        <end position="26"/>
    </location>
</feature>
<keyword evidence="3" id="KW-1185">Reference proteome</keyword>
<evidence type="ECO:0000313" key="2">
    <source>
        <dbReference type="EMBL" id="BDI17759.1"/>
    </source>
</evidence>